<dbReference type="InterPro" id="IPR016181">
    <property type="entry name" value="Acyl_CoA_acyltransferase"/>
</dbReference>
<gene>
    <name evidence="9" type="ORF">I6G68_01480</name>
    <name evidence="8" type="ORF">ODY43_05915</name>
</gene>
<dbReference type="OrthoDB" id="2173585at2"/>
<evidence type="ECO:0000256" key="3">
    <source>
        <dbReference type="ARBA" id="ARBA00022960"/>
    </source>
</evidence>
<proteinExistence type="inferred from homology"/>
<dbReference type="Gene3D" id="1.20.58.90">
    <property type="match status" value="1"/>
</dbReference>
<dbReference type="GO" id="GO:0009252">
    <property type="term" value="P:peptidoglycan biosynthetic process"/>
    <property type="evidence" value="ECO:0007669"/>
    <property type="project" value="UniProtKB-KW"/>
</dbReference>
<keyword evidence="6" id="KW-0961">Cell wall biogenesis/degradation</keyword>
<dbReference type="InterPro" id="IPR003447">
    <property type="entry name" value="FEMABX"/>
</dbReference>
<evidence type="ECO:0000313" key="11">
    <source>
        <dbReference type="Proteomes" id="UP001069145"/>
    </source>
</evidence>
<dbReference type="GO" id="GO:0008360">
    <property type="term" value="P:regulation of cell shape"/>
    <property type="evidence" value="ECO:0007669"/>
    <property type="project" value="UniProtKB-KW"/>
</dbReference>
<keyword evidence="11" id="KW-1185">Reference proteome</keyword>
<dbReference type="SUPFAM" id="SSF55729">
    <property type="entry name" value="Acyl-CoA N-acyltransferases (Nat)"/>
    <property type="match status" value="2"/>
</dbReference>
<evidence type="ECO:0000313" key="10">
    <source>
        <dbReference type="Proteomes" id="UP000594771"/>
    </source>
</evidence>
<dbReference type="PANTHER" id="PTHR36174">
    <property type="entry name" value="LIPID II:GLYCINE GLYCYLTRANSFERASE"/>
    <property type="match status" value="1"/>
</dbReference>
<dbReference type="InterPro" id="IPR050644">
    <property type="entry name" value="PG_Glycine_Bridge_Synth"/>
</dbReference>
<dbReference type="GO" id="GO:0016755">
    <property type="term" value="F:aminoacyltransferase activity"/>
    <property type="evidence" value="ECO:0007669"/>
    <property type="project" value="InterPro"/>
</dbReference>
<evidence type="ECO:0000256" key="2">
    <source>
        <dbReference type="ARBA" id="ARBA00022679"/>
    </source>
</evidence>
<dbReference type="PROSITE" id="PS51191">
    <property type="entry name" value="FEMABX"/>
    <property type="match status" value="1"/>
</dbReference>
<evidence type="ECO:0000256" key="6">
    <source>
        <dbReference type="ARBA" id="ARBA00023316"/>
    </source>
</evidence>
<dbReference type="Proteomes" id="UP000594771">
    <property type="component" value="Chromosome"/>
</dbReference>
<evidence type="ECO:0000256" key="4">
    <source>
        <dbReference type="ARBA" id="ARBA00022984"/>
    </source>
</evidence>
<dbReference type="AlphaFoldDB" id="A0A120IA03"/>
<keyword evidence="3" id="KW-0133">Cell shape</keyword>
<evidence type="ECO:0000313" key="9">
    <source>
        <dbReference type="EMBL" id="QPS01771.1"/>
    </source>
</evidence>
<name>A0A120IA03_9LACT</name>
<dbReference type="Pfam" id="PF02388">
    <property type="entry name" value="FemAB"/>
    <property type="match status" value="1"/>
</dbReference>
<evidence type="ECO:0000256" key="7">
    <source>
        <dbReference type="SAM" id="MobiDB-lite"/>
    </source>
</evidence>
<dbReference type="GO" id="GO:0071555">
    <property type="term" value="P:cell wall organization"/>
    <property type="evidence" value="ECO:0007669"/>
    <property type="project" value="UniProtKB-KW"/>
</dbReference>
<evidence type="ECO:0000313" key="8">
    <source>
        <dbReference type="EMBL" id="MCY3053520.1"/>
    </source>
</evidence>
<protein>
    <submittedName>
        <fullName evidence="9">Lipid II:glycine glycyltransferase FemX</fullName>
    </submittedName>
</protein>
<feature type="region of interest" description="Disordered" evidence="7">
    <location>
        <begin position="258"/>
        <end position="280"/>
    </location>
</feature>
<dbReference type="EMBL" id="CP065662">
    <property type="protein sequence ID" value="QPS01771.1"/>
    <property type="molecule type" value="Genomic_DNA"/>
</dbReference>
<evidence type="ECO:0000256" key="5">
    <source>
        <dbReference type="ARBA" id="ARBA00023315"/>
    </source>
</evidence>
<reference evidence="9 10" key="1">
    <citation type="submission" date="2020-12" db="EMBL/GenBank/DDBJ databases">
        <title>FDA dAtabase for Regulatory Grade micrObial Sequences (FDA-ARGOS): Supporting development and validation of Infectious Disease Dx tests.</title>
        <authorList>
            <person name="Sproer C."/>
            <person name="Gronow S."/>
            <person name="Severitt S."/>
            <person name="Schroder I."/>
            <person name="Tallon L."/>
            <person name="Sadzewicz L."/>
            <person name="Zhao X."/>
            <person name="Boylan J."/>
            <person name="Ott S."/>
            <person name="Bowen H."/>
            <person name="Vavikolanu K."/>
            <person name="Mehta A."/>
            <person name="Aluvathingal J."/>
            <person name="Nadendla S."/>
            <person name="Lowell S."/>
            <person name="Myers T."/>
            <person name="Yan Y."/>
            <person name="Sichtig H."/>
        </authorList>
    </citation>
    <scope>NUCLEOTIDE SEQUENCE [LARGE SCALE GENOMIC DNA]</scope>
    <source>
        <strain evidence="9 10">FDAARGOS_911</strain>
    </source>
</reference>
<reference evidence="8" key="2">
    <citation type="submission" date="2022-09" db="EMBL/GenBank/DDBJ databases">
        <title>Aerococcus urinae taxonomy study.</title>
        <authorList>
            <person name="Christensen J."/>
            <person name="Senneby E."/>
        </authorList>
    </citation>
    <scope>NUCLEOTIDE SEQUENCE</scope>
    <source>
        <strain evidence="8">NLD-066-U95</strain>
    </source>
</reference>
<dbReference type="EMBL" id="JAOTML010000006">
    <property type="protein sequence ID" value="MCY3053520.1"/>
    <property type="molecule type" value="Genomic_DNA"/>
</dbReference>
<comment type="similarity">
    <text evidence="1">Belongs to the FemABX family.</text>
</comment>
<keyword evidence="2 9" id="KW-0808">Transferase</keyword>
<dbReference type="PANTHER" id="PTHR36174:SF1">
    <property type="entry name" value="LIPID II:GLYCINE GLYCYLTRANSFERASE"/>
    <property type="match status" value="1"/>
</dbReference>
<dbReference type="KEGG" id="aun:AWM73_08530"/>
<keyword evidence="4" id="KW-0573">Peptidoglycan synthesis</keyword>
<dbReference type="GeneID" id="35766868"/>
<dbReference type="RefSeq" id="WP_060778950.1">
    <property type="nucleotide sequence ID" value="NZ_CAJHLF010000006.1"/>
</dbReference>
<dbReference type="Proteomes" id="UP001069145">
    <property type="component" value="Unassembled WGS sequence"/>
</dbReference>
<accession>A0A120IA03</accession>
<evidence type="ECO:0000256" key="1">
    <source>
        <dbReference type="ARBA" id="ARBA00009943"/>
    </source>
</evidence>
<sequence length="420" mass="48458">MTQYHSVQLSDADHNHFVENHPNGDLLQLTDWAKAKEFTGWYSKNVAVADEAGQVQAVANIQFKKLKGTPLTFAYASRGFVVDYDNHDAVAAISQAAVKAAKEEHAVYLKIDPDLEREGNEETLKLLETLGFRHTGFKDGMSEQYIQPRQTMYTPIDQSDEDLLNSYEAKTRNLVRKAMKSGLEVFEGSREGLDVFHRLMEETGKRDGFATRDISYFEALYDNLHPQGHLYYFMIKLMPDKMEEEARQELALIEKDREKVEARRDSKKKNNQLKELATRQEKQEKLIADADDLRKDHPKGLPLSAAILCFCGKKAYYLYAASSNHYRKLSPNYQLQYDLMRFARDKGATTYDFGGVSVDPDEDSPYRGLWVFKRMWGTKVSDKIGEFDYVLIPGLYQLMTYAIPRVRHFMKGFRNKEDNE</sequence>
<keyword evidence="5" id="KW-0012">Acyltransferase</keyword>
<organism evidence="9 10">
    <name type="scientific">Aerococcus urinae</name>
    <dbReference type="NCBI Taxonomy" id="1376"/>
    <lineage>
        <taxon>Bacteria</taxon>
        <taxon>Bacillati</taxon>
        <taxon>Bacillota</taxon>
        <taxon>Bacilli</taxon>
        <taxon>Lactobacillales</taxon>
        <taxon>Aerococcaceae</taxon>
        <taxon>Aerococcus</taxon>
    </lineage>
</organism>
<dbReference type="Gene3D" id="3.40.630.30">
    <property type="match status" value="2"/>
</dbReference>